<protein>
    <submittedName>
        <fullName evidence="1">Uncharacterized protein</fullName>
    </submittedName>
</protein>
<comment type="caution">
    <text evidence="1">The sequence shown here is derived from an EMBL/GenBank/DDBJ whole genome shotgun (WGS) entry which is preliminary data.</text>
</comment>
<dbReference type="EMBL" id="BARW01026398">
    <property type="protein sequence ID" value="GAJ05017.1"/>
    <property type="molecule type" value="Genomic_DNA"/>
</dbReference>
<name>X1UN72_9ZZZZ</name>
<proteinExistence type="predicted"/>
<gene>
    <name evidence="1" type="ORF">S12H4_43068</name>
</gene>
<evidence type="ECO:0000313" key="1">
    <source>
        <dbReference type="EMBL" id="GAJ05017.1"/>
    </source>
</evidence>
<accession>X1UN72</accession>
<organism evidence="1">
    <name type="scientific">marine sediment metagenome</name>
    <dbReference type="NCBI Taxonomy" id="412755"/>
    <lineage>
        <taxon>unclassified sequences</taxon>
        <taxon>metagenomes</taxon>
        <taxon>ecological metagenomes</taxon>
    </lineage>
</organism>
<dbReference type="AlphaFoldDB" id="X1UN72"/>
<sequence>MPRIINSDIGFQLMFGYRENNESYCDKLYKNNNKYKVKVYKDVKDYKNYF</sequence>
<reference evidence="1" key="1">
    <citation type="journal article" date="2014" name="Front. Microbiol.">
        <title>High frequency of phylogenetically diverse reductive dehalogenase-homologous genes in deep subseafloor sedimentary metagenomes.</title>
        <authorList>
            <person name="Kawai M."/>
            <person name="Futagami T."/>
            <person name="Toyoda A."/>
            <person name="Takaki Y."/>
            <person name="Nishi S."/>
            <person name="Hori S."/>
            <person name="Arai W."/>
            <person name="Tsubouchi T."/>
            <person name="Morono Y."/>
            <person name="Uchiyama I."/>
            <person name="Ito T."/>
            <person name="Fujiyama A."/>
            <person name="Inagaki F."/>
            <person name="Takami H."/>
        </authorList>
    </citation>
    <scope>NUCLEOTIDE SEQUENCE</scope>
    <source>
        <strain evidence="1">Expedition CK06-06</strain>
    </source>
</reference>